<dbReference type="PROSITE" id="PS51397">
    <property type="entry name" value="WLM"/>
    <property type="match status" value="1"/>
</dbReference>
<name>A0A9P5N3V1_9AGAM</name>
<dbReference type="GO" id="GO:0005634">
    <property type="term" value="C:nucleus"/>
    <property type="evidence" value="ECO:0007669"/>
    <property type="project" value="TreeGrafter"/>
</dbReference>
<evidence type="ECO:0000313" key="8">
    <source>
        <dbReference type="EMBL" id="KAF8485931.1"/>
    </source>
</evidence>
<protein>
    <submittedName>
        <fullName evidence="8">WLM domain-containing protein</fullName>
    </submittedName>
</protein>
<comment type="caution">
    <text evidence="8">The sequence shown here is derived from an EMBL/GenBank/DDBJ whole genome shotgun (WGS) entry which is preliminary data.</text>
</comment>
<evidence type="ECO:0000259" key="6">
    <source>
        <dbReference type="PROSITE" id="PS50199"/>
    </source>
</evidence>
<feature type="compositionally biased region" description="Acidic residues" evidence="5">
    <location>
        <begin position="271"/>
        <end position="284"/>
    </location>
</feature>
<evidence type="ECO:0000256" key="1">
    <source>
        <dbReference type="ARBA" id="ARBA00022723"/>
    </source>
</evidence>
<proteinExistence type="predicted"/>
<dbReference type="InterPro" id="IPR053000">
    <property type="entry name" value="WSS1-like_metalloprotease"/>
</dbReference>
<dbReference type="OrthoDB" id="447842at2759"/>
<accession>A0A9P5N3V1</accession>
<keyword evidence="3" id="KW-0862">Zinc</keyword>
<evidence type="ECO:0000259" key="7">
    <source>
        <dbReference type="PROSITE" id="PS51397"/>
    </source>
</evidence>
<dbReference type="GO" id="GO:0006281">
    <property type="term" value="P:DNA repair"/>
    <property type="evidence" value="ECO:0007669"/>
    <property type="project" value="TreeGrafter"/>
</dbReference>
<keyword evidence="2 4" id="KW-0863">Zinc-finger</keyword>
<reference evidence="8" key="2">
    <citation type="journal article" date="2020" name="Nat. Commun.">
        <title>Large-scale genome sequencing of mycorrhizal fungi provides insights into the early evolution of symbiotic traits.</title>
        <authorList>
            <person name="Miyauchi S."/>
            <person name="Kiss E."/>
            <person name="Kuo A."/>
            <person name="Drula E."/>
            <person name="Kohler A."/>
            <person name="Sanchez-Garcia M."/>
            <person name="Morin E."/>
            <person name="Andreopoulos B."/>
            <person name="Barry K.W."/>
            <person name="Bonito G."/>
            <person name="Buee M."/>
            <person name="Carver A."/>
            <person name="Chen C."/>
            <person name="Cichocki N."/>
            <person name="Clum A."/>
            <person name="Culley D."/>
            <person name="Crous P.W."/>
            <person name="Fauchery L."/>
            <person name="Girlanda M."/>
            <person name="Hayes R.D."/>
            <person name="Keri Z."/>
            <person name="LaButti K."/>
            <person name="Lipzen A."/>
            <person name="Lombard V."/>
            <person name="Magnuson J."/>
            <person name="Maillard F."/>
            <person name="Murat C."/>
            <person name="Nolan M."/>
            <person name="Ohm R.A."/>
            <person name="Pangilinan J."/>
            <person name="Pereira M.F."/>
            <person name="Perotto S."/>
            <person name="Peter M."/>
            <person name="Pfister S."/>
            <person name="Riley R."/>
            <person name="Sitrit Y."/>
            <person name="Stielow J.B."/>
            <person name="Szollosi G."/>
            <person name="Zifcakova L."/>
            <person name="Stursova M."/>
            <person name="Spatafora J.W."/>
            <person name="Tedersoo L."/>
            <person name="Vaario L.M."/>
            <person name="Yamada A."/>
            <person name="Yan M."/>
            <person name="Wang P."/>
            <person name="Xu J."/>
            <person name="Bruns T."/>
            <person name="Baldrian P."/>
            <person name="Vilgalys R."/>
            <person name="Dunand C."/>
            <person name="Henrissat B."/>
            <person name="Grigoriev I.V."/>
            <person name="Hibbett D."/>
            <person name="Nagy L.G."/>
            <person name="Martin F.M."/>
        </authorList>
    </citation>
    <scope>NUCLEOTIDE SEQUENCE</scope>
    <source>
        <strain evidence="8">Prilba</strain>
    </source>
</reference>
<feature type="region of interest" description="Disordered" evidence="5">
    <location>
        <begin position="170"/>
        <end position="303"/>
    </location>
</feature>
<dbReference type="Proteomes" id="UP000759537">
    <property type="component" value="Unassembled WGS sequence"/>
</dbReference>
<dbReference type="PROSITE" id="PS01358">
    <property type="entry name" value="ZF_RANBP2_1"/>
    <property type="match status" value="1"/>
</dbReference>
<gene>
    <name evidence="8" type="ORF">DFH94DRAFT_160948</name>
</gene>
<evidence type="ECO:0000256" key="4">
    <source>
        <dbReference type="PROSITE-ProRule" id="PRU00322"/>
    </source>
</evidence>
<dbReference type="Pfam" id="PF08325">
    <property type="entry name" value="WLM"/>
    <property type="match status" value="1"/>
</dbReference>
<organism evidence="8 9">
    <name type="scientific">Russula ochroleuca</name>
    <dbReference type="NCBI Taxonomy" id="152965"/>
    <lineage>
        <taxon>Eukaryota</taxon>
        <taxon>Fungi</taxon>
        <taxon>Dikarya</taxon>
        <taxon>Basidiomycota</taxon>
        <taxon>Agaricomycotina</taxon>
        <taxon>Agaricomycetes</taxon>
        <taxon>Russulales</taxon>
        <taxon>Russulaceae</taxon>
        <taxon>Russula</taxon>
    </lineage>
</organism>
<dbReference type="SUPFAM" id="SSF90209">
    <property type="entry name" value="Ran binding protein zinc finger-like"/>
    <property type="match status" value="1"/>
</dbReference>
<dbReference type="Gene3D" id="2.30.30.380">
    <property type="entry name" value="Zn-finger domain of Sec23/24"/>
    <property type="match status" value="1"/>
</dbReference>
<keyword evidence="1" id="KW-0479">Metal-binding</keyword>
<feature type="domain" description="RanBP2-type" evidence="6">
    <location>
        <begin position="420"/>
        <end position="449"/>
    </location>
</feature>
<dbReference type="PANTHER" id="PTHR46622:SF1">
    <property type="entry name" value="DNA-DEPENDENT METALLOPROTEASE WSS1"/>
    <property type="match status" value="1"/>
</dbReference>
<evidence type="ECO:0000313" key="9">
    <source>
        <dbReference type="Proteomes" id="UP000759537"/>
    </source>
</evidence>
<sequence length="457" mass="49996">MVHLRLNENETNPNPHVNFITALSMVDPREQERARQLLRALAAQVRPIMKAHGFAVNSLEEYEYNNVFAGRNWNNGETVELVLRGRDGSFVSRSWLIGTLCHELAHIKHMNHGPDFQALWNRLRDEVMALQAKGYYGDGMWSSGTRLADSAKIVRGGLVEDDLPEYMCGGAQRRARPSARRRRQRPAGPSLLTGAQTTKRRKAGSRVTTAGTFAGSGQALKVDRDNNGMGTGFRKKAGSKRAREERALAAEKRLVSLQGEASKTPTKGPEDESDDTDVEELPETDGDRRQTMMTSMDASEADRLRTGSLTDFWGDFILPKRSTGESHGTGSKATGDDGPPPRATLQRTGNTSIVTSATAAPVRTPAASKFTPAPEESQHEKDGLLGRVVAKPHSTLDAALSNSTQKLKVGNEVTTIREDRQTMWSCLVCTLDNDPNHLACSACASPRGDTKWQGPIP</sequence>
<dbReference type="InterPro" id="IPR013536">
    <property type="entry name" value="WLM_dom"/>
</dbReference>
<dbReference type="InterPro" id="IPR036443">
    <property type="entry name" value="Znf_RanBP2_sf"/>
</dbReference>
<evidence type="ECO:0000256" key="5">
    <source>
        <dbReference type="SAM" id="MobiDB-lite"/>
    </source>
</evidence>
<dbReference type="PANTHER" id="PTHR46622">
    <property type="entry name" value="DNA-DEPENDENT METALLOPROTEASE WSS1"/>
    <property type="match status" value="1"/>
</dbReference>
<evidence type="ECO:0000256" key="3">
    <source>
        <dbReference type="ARBA" id="ARBA00022833"/>
    </source>
</evidence>
<feature type="domain" description="WLM" evidence="7">
    <location>
        <begin position="8"/>
        <end position="255"/>
    </location>
</feature>
<dbReference type="EMBL" id="WHVB01000002">
    <property type="protein sequence ID" value="KAF8485931.1"/>
    <property type="molecule type" value="Genomic_DNA"/>
</dbReference>
<feature type="region of interest" description="Disordered" evidence="5">
    <location>
        <begin position="320"/>
        <end position="381"/>
    </location>
</feature>
<feature type="compositionally biased region" description="Polar residues" evidence="5">
    <location>
        <begin position="345"/>
        <end position="358"/>
    </location>
</feature>
<dbReference type="GO" id="GO:0008270">
    <property type="term" value="F:zinc ion binding"/>
    <property type="evidence" value="ECO:0007669"/>
    <property type="project" value="UniProtKB-KW"/>
</dbReference>
<evidence type="ECO:0000256" key="2">
    <source>
        <dbReference type="ARBA" id="ARBA00022771"/>
    </source>
</evidence>
<dbReference type="AlphaFoldDB" id="A0A9P5N3V1"/>
<dbReference type="PROSITE" id="PS50199">
    <property type="entry name" value="ZF_RANBP2_2"/>
    <property type="match status" value="1"/>
</dbReference>
<dbReference type="GO" id="GO:0008237">
    <property type="term" value="F:metallopeptidase activity"/>
    <property type="evidence" value="ECO:0007669"/>
    <property type="project" value="TreeGrafter"/>
</dbReference>
<reference evidence="8" key="1">
    <citation type="submission" date="2019-10" db="EMBL/GenBank/DDBJ databases">
        <authorList>
            <consortium name="DOE Joint Genome Institute"/>
            <person name="Kuo A."/>
            <person name="Miyauchi S."/>
            <person name="Kiss E."/>
            <person name="Drula E."/>
            <person name="Kohler A."/>
            <person name="Sanchez-Garcia M."/>
            <person name="Andreopoulos B."/>
            <person name="Barry K.W."/>
            <person name="Bonito G."/>
            <person name="Buee M."/>
            <person name="Carver A."/>
            <person name="Chen C."/>
            <person name="Cichocki N."/>
            <person name="Clum A."/>
            <person name="Culley D."/>
            <person name="Crous P.W."/>
            <person name="Fauchery L."/>
            <person name="Girlanda M."/>
            <person name="Hayes R."/>
            <person name="Keri Z."/>
            <person name="LaButti K."/>
            <person name="Lipzen A."/>
            <person name="Lombard V."/>
            <person name="Magnuson J."/>
            <person name="Maillard F."/>
            <person name="Morin E."/>
            <person name="Murat C."/>
            <person name="Nolan M."/>
            <person name="Ohm R."/>
            <person name="Pangilinan J."/>
            <person name="Pereira M."/>
            <person name="Perotto S."/>
            <person name="Peter M."/>
            <person name="Riley R."/>
            <person name="Sitrit Y."/>
            <person name="Stielow B."/>
            <person name="Szollosi G."/>
            <person name="Zifcakova L."/>
            <person name="Stursova M."/>
            <person name="Spatafora J.W."/>
            <person name="Tedersoo L."/>
            <person name="Vaario L.-M."/>
            <person name="Yamada A."/>
            <person name="Yan M."/>
            <person name="Wang P."/>
            <person name="Xu J."/>
            <person name="Bruns T."/>
            <person name="Baldrian P."/>
            <person name="Vilgalys R."/>
            <person name="Henrissat B."/>
            <person name="Grigoriev I.V."/>
            <person name="Hibbett D."/>
            <person name="Nagy L.G."/>
            <person name="Martin F.M."/>
        </authorList>
    </citation>
    <scope>NUCLEOTIDE SEQUENCE</scope>
    <source>
        <strain evidence="8">Prilba</strain>
    </source>
</reference>
<keyword evidence="9" id="KW-1185">Reference proteome</keyword>
<dbReference type="InterPro" id="IPR001876">
    <property type="entry name" value="Znf_RanBP2"/>
</dbReference>
<feature type="compositionally biased region" description="Basic and acidic residues" evidence="5">
    <location>
        <begin position="241"/>
        <end position="254"/>
    </location>
</feature>
<feature type="compositionally biased region" description="Basic residues" evidence="5">
    <location>
        <begin position="173"/>
        <end position="185"/>
    </location>
</feature>